<feature type="domain" description="Inner membrane protein YgaP-like transmembrane" evidence="2">
    <location>
        <begin position="1"/>
        <end position="61"/>
    </location>
</feature>
<protein>
    <recommendedName>
        <fullName evidence="2">Inner membrane protein YgaP-like transmembrane domain-containing protein</fullName>
    </recommendedName>
</protein>
<evidence type="ECO:0000256" key="1">
    <source>
        <dbReference type="SAM" id="Phobius"/>
    </source>
</evidence>
<proteinExistence type="predicted"/>
<organism evidence="3">
    <name type="scientific">endosymbiont of Ridgeia piscesae</name>
    <dbReference type="NCBI Taxonomy" id="54398"/>
    <lineage>
        <taxon>Bacteria</taxon>
        <taxon>Pseudomonadati</taxon>
        <taxon>Pseudomonadota</taxon>
        <taxon>Gammaproteobacteria</taxon>
        <taxon>sulfur-oxidizing symbionts</taxon>
    </lineage>
</organism>
<dbReference type="EMBL" id="EU247763">
    <property type="protein sequence ID" value="ABY79057.1"/>
    <property type="molecule type" value="Genomic_DNA"/>
</dbReference>
<sequence>MKKNIGSVDRIARLVLAIVLGGLYFSGTLSGTIGVIALVVAVVMLLTAVVSFCPIYTILGVMFGASDADQDPHKSGVCCGHCGSEDAGEAPAKNDGPPIFN</sequence>
<evidence type="ECO:0000259" key="2">
    <source>
        <dbReference type="Pfam" id="PF11127"/>
    </source>
</evidence>
<keyword evidence="1" id="KW-0472">Membrane</keyword>
<dbReference type="InterPro" id="IPR021309">
    <property type="entry name" value="YgaP-like_TM"/>
</dbReference>
<dbReference type="Pfam" id="PF11127">
    <property type="entry name" value="YgaP-like_TM"/>
    <property type="match status" value="1"/>
</dbReference>
<accession>D2CL08</accession>
<reference evidence="3" key="1">
    <citation type="submission" date="2007-10" db="EMBL/GenBank/DDBJ databases">
        <title>Autotrophic evidences of epsilon proteobacteria as symbionts of hydrothermal vent tubeworm Ridgeia piscesae.</title>
        <authorList>
            <person name="Wang X."/>
            <person name="Yan X."/>
            <person name="Xu X."/>
        </authorList>
    </citation>
    <scope>NUCLEOTIDE SEQUENCE</scope>
</reference>
<keyword evidence="1" id="KW-1133">Transmembrane helix</keyword>
<evidence type="ECO:0000313" key="3">
    <source>
        <dbReference type="EMBL" id="ABY79057.1"/>
    </source>
</evidence>
<feature type="transmembrane region" description="Helical" evidence="1">
    <location>
        <begin position="12"/>
        <end position="29"/>
    </location>
</feature>
<dbReference type="AlphaFoldDB" id="D2CL08"/>
<name>D2CL08_9GAMM</name>
<keyword evidence="1" id="KW-0812">Transmembrane</keyword>
<feature type="transmembrane region" description="Helical" evidence="1">
    <location>
        <begin position="35"/>
        <end position="59"/>
    </location>
</feature>